<dbReference type="Proteomes" id="UP000015104">
    <property type="component" value="Unassembled WGS sequence"/>
</dbReference>
<sequence length="28" mass="3293">MFIILNSTLAHENHRVFTFHSANHILTK</sequence>
<reference evidence="2" key="1">
    <citation type="submission" date="2011-08" db="EMBL/GenBank/DDBJ databases">
        <authorList>
            <person name="Rombauts S."/>
        </authorList>
    </citation>
    <scope>NUCLEOTIDE SEQUENCE</scope>
    <source>
        <strain evidence="2">London</strain>
    </source>
</reference>
<dbReference type="EMBL" id="CAEY01001347">
    <property type="status" value="NOT_ANNOTATED_CDS"/>
    <property type="molecule type" value="Genomic_DNA"/>
</dbReference>
<dbReference type="EnsemblMetazoa" id="tetur04g00820.1">
    <property type="protein sequence ID" value="tetur04g00820.1"/>
    <property type="gene ID" value="tetur04g00820"/>
</dbReference>
<dbReference type="HOGENOM" id="CLU_3413341_0_0_1"/>
<name>T1K1B7_TETUR</name>
<evidence type="ECO:0000313" key="2">
    <source>
        <dbReference type="Proteomes" id="UP000015104"/>
    </source>
</evidence>
<protein>
    <submittedName>
        <fullName evidence="1">Uncharacterized protein</fullName>
    </submittedName>
</protein>
<evidence type="ECO:0000313" key="1">
    <source>
        <dbReference type="EnsemblMetazoa" id="tetur04g00820.1"/>
    </source>
</evidence>
<organism evidence="1 2">
    <name type="scientific">Tetranychus urticae</name>
    <name type="common">Two-spotted spider mite</name>
    <dbReference type="NCBI Taxonomy" id="32264"/>
    <lineage>
        <taxon>Eukaryota</taxon>
        <taxon>Metazoa</taxon>
        <taxon>Ecdysozoa</taxon>
        <taxon>Arthropoda</taxon>
        <taxon>Chelicerata</taxon>
        <taxon>Arachnida</taxon>
        <taxon>Acari</taxon>
        <taxon>Acariformes</taxon>
        <taxon>Trombidiformes</taxon>
        <taxon>Prostigmata</taxon>
        <taxon>Eleutherengona</taxon>
        <taxon>Raphignathae</taxon>
        <taxon>Tetranychoidea</taxon>
        <taxon>Tetranychidae</taxon>
        <taxon>Tetranychus</taxon>
    </lineage>
</organism>
<accession>T1K1B7</accession>
<reference evidence="1" key="2">
    <citation type="submission" date="2015-06" db="UniProtKB">
        <authorList>
            <consortium name="EnsemblMetazoa"/>
        </authorList>
    </citation>
    <scope>IDENTIFICATION</scope>
</reference>
<keyword evidence="2" id="KW-1185">Reference proteome</keyword>
<dbReference type="AlphaFoldDB" id="T1K1B7"/>
<proteinExistence type="predicted"/>